<evidence type="ECO:0000256" key="1">
    <source>
        <dbReference type="SAM" id="MobiDB-lite"/>
    </source>
</evidence>
<feature type="region of interest" description="Disordered" evidence="1">
    <location>
        <begin position="708"/>
        <end position="730"/>
    </location>
</feature>
<feature type="compositionally biased region" description="Basic and acidic residues" evidence="1">
    <location>
        <begin position="123"/>
        <end position="132"/>
    </location>
</feature>
<gene>
    <name evidence="2" type="ORF">PR048_024326</name>
</gene>
<keyword evidence="3" id="KW-1185">Reference proteome</keyword>
<accession>A0ABQ9GNB4</accession>
<sequence length="892" mass="98748">MTSRNETQSQTVFFSILILNRDQIHTGRNKLSEQHLHKQHYTDTITTQTQTSNTRRTPHETTTTVGPSVFGEDGGRLRSCGFSGLPATSESTDNPSQMGGYMGRKPFPSFHRDGRRSVAAGTPDREDERENCTHLAPPSFCHLLKMAEKLPTPPPTPRLSATLSCLRLSFFQHQGKIESTAYLRSHWEYPACHPIPTPLPCILQNWPDSTIPSTLHTKPCLRGSGGSFTRAECDCYFSQLSQDGGDWIQGFRWLPRSCHPHSTSHKNPSPEHVSFPETKTVCLTDSRPSCSEYDATSDEDSSEDASDTFRDIPATNAVKKAEGINNTCYIFPEDLDELSAHADRTIHAVHDISTTLTEAHRTITSYTHKHNKTEVEVRCFRGQLLGFSGKEICPTSTRESGLVPHALAQGMVFIWALTRVRCPRNHSYTARLPVSRHTGHSVAYKGSTAAAVLWSVARADLQWRSRLVRHWSGAREVLVFSRKAAFITSEEAGGDALCSDSQRAVLYCPLVDLPVTPRRGLHVTHLLHTARPPCWFLHSDTTSSTLRTTHSHSVAVAVSQHTTAAFLPIAAPSQTASVADRSSLNCETASIARRSPSHCNAPYRIESHYYGTNFRQGSQPSVARLLFRPSAEPIHNNPLSVSPSLQQNFNISQKEVQNTGDPGNTGYLITLCAEDKELVYFFVWPRLRWTRLSIAHFIDVVEKRGRSVSAGRAPSSHEEEPGSIPGGAASGFSHVDTVPQDAAVRRVLSVISPPPPNLHSSAAPYSTSLQPYRLSNPRCWETPKNFPLPIFWQYYLQGACAVINLYGNTYAVSMVKEEIETVMVFSRGQLAEGGYVNIVTPGPRAGRVLPVSGWGVDPRGPGRRYPRFRTFTGRINRFTPDVPEIAVSIESG</sequence>
<comment type="caution">
    <text evidence="2">The sequence shown here is derived from an EMBL/GenBank/DDBJ whole genome shotgun (WGS) entry which is preliminary data.</text>
</comment>
<dbReference type="Proteomes" id="UP001159363">
    <property type="component" value="Chromosome 9"/>
</dbReference>
<feature type="compositionally biased region" description="Low complexity" evidence="1">
    <location>
        <begin position="42"/>
        <end position="64"/>
    </location>
</feature>
<proteinExistence type="predicted"/>
<name>A0ABQ9GNB4_9NEOP</name>
<protein>
    <submittedName>
        <fullName evidence="2">Uncharacterized protein</fullName>
    </submittedName>
</protein>
<dbReference type="EMBL" id="JARBHB010000010">
    <property type="protein sequence ID" value="KAJ8873508.1"/>
    <property type="molecule type" value="Genomic_DNA"/>
</dbReference>
<evidence type="ECO:0000313" key="3">
    <source>
        <dbReference type="Proteomes" id="UP001159363"/>
    </source>
</evidence>
<evidence type="ECO:0000313" key="2">
    <source>
        <dbReference type="EMBL" id="KAJ8873508.1"/>
    </source>
</evidence>
<feature type="region of interest" description="Disordered" evidence="1">
    <location>
        <begin position="106"/>
        <end position="132"/>
    </location>
</feature>
<organism evidence="2 3">
    <name type="scientific">Dryococelus australis</name>
    <dbReference type="NCBI Taxonomy" id="614101"/>
    <lineage>
        <taxon>Eukaryota</taxon>
        <taxon>Metazoa</taxon>
        <taxon>Ecdysozoa</taxon>
        <taxon>Arthropoda</taxon>
        <taxon>Hexapoda</taxon>
        <taxon>Insecta</taxon>
        <taxon>Pterygota</taxon>
        <taxon>Neoptera</taxon>
        <taxon>Polyneoptera</taxon>
        <taxon>Phasmatodea</taxon>
        <taxon>Verophasmatodea</taxon>
        <taxon>Anareolatae</taxon>
        <taxon>Phasmatidae</taxon>
        <taxon>Eurycanthinae</taxon>
        <taxon>Dryococelus</taxon>
    </lineage>
</organism>
<reference evidence="2 3" key="1">
    <citation type="submission" date="2023-02" db="EMBL/GenBank/DDBJ databases">
        <title>LHISI_Scaffold_Assembly.</title>
        <authorList>
            <person name="Stuart O.P."/>
            <person name="Cleave R."/>
            <person name="Magrath M.J.L."/>
            <person name="Mikheyev A.S."/>
        </authorList>
    </citation>
    <scope>NUCLEOTIDE SEQUENCE [LARGE SCALE GENOMIC DNA]</scope>
    <source>
        <strain evidence="2">Daus_M_001</strain>
        <tissue evidence="2">Leg muscle</tissue>
    </source>
</reference>
<feature type="region of interest" description="Disordered" evidence="1">
    <location>
        <begin position="41"/>
        <end position="73"/>
    </location>
</feature>